<feature type="compositionally biased region" description="Low complexity" evidence="1">
    <location>
        <begin position="88"/>
        <end position="100"/>
    </location>
</feature>
<name>A0A8X6SCF3_TRICX</name>
<gene>
    <name evidence="3" type="ORF">TNCV_4405661</name>
</gene>
<comment type="caution">
    <text evidence="3">The sequence shown here is derived from an EMBL/GenBank/DDBJ whole genome shotgun (WGS) entry which is preliminary data.</text>
</comment>
<dbReference type="EMBL" id="BMAU01021255">
    <property type="protein sequence ID" value="GFY05901.1"/>
    <property type="molecule type" value="Genomic_DNA"/>
</dbReference>
<sequence length="106" mass="11949">MPERERAYMGGERNPKTDFVKFVSAASSIHGISYIMVICQHSSAYVPQILLILLFGLARRVGKSTQFTVRRCPAVRSNGHFRKKRSNTGRSTSSTSYHSSLNKKQK</sequence>
<keyword evidence="4" id="KW-1185">Reference proteome</keyword>
<protein>
    <submittedName>
        <fullName evidence="3">Uncharacterized protein</fullName>
    </submittedName>
</protein>
<evidence type="ECO:0000313" key="3">
    <source>
        <dbReference type="EMBL" id="GFY05901.1"/>
    </source>
</evidence>
<keyword evidence="2" id="KW-1133">Transmembrane helix</keyword>
<accession>A0A8X6SCF3</accession>
<evidence type="ECO:0000313" key="4">
    <source>
        <dbReference type="Proteomes" id="UP000887159"/>
    </source>
</evidence>
<proteinExistence type="predicted"/>
<organism evidence="3 4">
    <name type="scientific">Trichonephila clavipes</name>
    <name type="common">Golden silk orbweaver</name>
    <name type="synonym">Nephila clavipes</name>
    <dbReference type="NCBI Taxonomy" id="2585209"/>
    <lineage>
        <taxon>Eukaryota</taxon>
        <taxon>Metazoa</taxon>
        <taxon>Ecdysozoa</taxon>
        <taxon>Arthropoda</taxon>
        <taxon>Chelicerata</taxon>
        <taxon>Arachnida</taxon>
        <taxon>Araneae</taxon>
        <taxon>Araneomorphae</taxon>
        <taxon>Entelegynae</taxon>
        <taxon>Araneoidea</taxon>
        <taxon>Nephilidae</taxon>
        <taxon>Trichonephila</taxon>
    </lineage>
</organism>
<dbReference type="Proteomes" id="UP000887159">
    <property type="component" value="Unassembled WGS sequence"/>
</dbReference>
<feature type="transmembrane region" description="Helical" evidence="2">
    <location>
        <begin position="20"/>
        <end position="38"/>
    </location>
</feature>
<keyword evidence="2" id="KW-0472">Membrane</keyword>
<keyword evidence="2" id="KW-0812">Transmembrane</keyword>
<evidence type="ECO:0000256" key="2">
    <source>
        <dbReference type="SAM" id="Phobius"/>
    </source>
</evidence>
<reference evidence="3" key="1">
    <citation type="submission" date="2020-08" db="EMBL/GenBank/DDBJ databases">
        <title>Multicomponent nature underlies the extraordinary mechanical properties of spider dragline silk.</title>
        <authorList>
            <person name="Kono N."/>
            <person name="Nakamura H."/>
            <person name="Mori M."/>
            <person name="Yoshida Y."/>
            <person name="Ohtoshi R."/>
            <person name="Malay A.D."/>
            <person name="Moran D.A.P."/>
            <person name="Tomita M."/>
            <person name="Numata K."/>
            <person name="Arakawa K."/>
        </authorList>
    </citation>
    <scope>NUCLEOTIDE SEQUENCE</scope>
</reference>
<feature type="transmembrane region" description="Helical" evidence="2">
    <location>
        <begin position="44"/>
        <end position="61"/>
    </location>
</feature>
<evidence type="ECO:0000256" key="1">
    <source>
        <dbReference type="SAM" id="MobiDB-lite"/>
    </source>
</evidence>
<dbReference type="AlphaFoldDB" id="A0A8X6SCF3"/>
<feature type="region of interest" description="Disordered" evidence="1">
    <location>
        <begin position="78"/>
        <end position="106"/>
    </location>
</feature>